<dbReference type="CDD" id="cd00408">
    <property type="entry name" value="DHDPS-like"/>
    <property type="match status" value="1"/>
</dbReference>
<proteinExistence type="inferred from homology"/>
<accession>A0A422R239</accession>
<organism evidence="6 7">
    <name type="scientific">Paracoccus methylarcula</name>
    <dbReference type="NCBI Taxonomy" id="72022"/>
    <lineage>
        <taxon>Bacteria</taxon>
        <taxon>Pseudomonadati</taxon>
        <taxon>Pseudomonadota</taxon>
        <taxon>Alphaproteobacteria</taxon>
        <taxon>Rhodobacterales</taxon>
        <taxon>Paracoccaceae</taxon>
        <taxon>Paracoccus</taxon>
    </lineage>
</organism>
<dbReference type="PANTHER" id="PTHR12128">
    <property type="entry name" value="DIHYDRODIPICOLINATE SYNTHASE"/>
    <property type="match status" value="1"/>
</dbReference>
<feature type="binding site" evidence="5">
    <location>
        <position position="47"/>
    </location>
    <ligand>
        <name>pyruvate</name>
        <dbReference type="ChEBI" id="CHEBI:15361"/>
    </ligand>
</feature>
<gene>
    <name evidence="6" type="ORF">A7A09_002450</name>
</gene>
<dbReference type="RefSeq" id="WP_106689882.1">
    <property type="nucleotide sequence ID" value="NZ_PXNQ02000001.1"/>
</dbReference>
<evidence type="ECO:0000313" key="6">
    <source>
        <dbReference type="EMBL" id="RNF36260.1"/>
    </source>
</evidence>
<evidence type="ECO:0000256" key="5">
    <source>
        <dbReference type="PIRSR" id="PIRSR001365-2"/>
    </source>
</evidence>
<dbReference type="SUPFAM" id="SSF51569">
    <property type="entry name" value="Aldolase"/>
    <property type="match status" value="1"/>
</dbReference>
<feature type="active site" description="Schiff-base intermediate with substrate" evidence="4">
    <location>
        <position position="163"/>
    </location>
</feature>
<dbReference type="Proteomes" id="UP000238137">
    <property type="component" value="Unassembled WGS sequence"/>
</dbReference>
<protein>
    <submittedName>
        <fullName evidence="6">Dihydrodipicolinate synthase family protein</fullName>
    </submittedName>
</protein>
<reference evidence="6" key="1">
    <citation type="submission" date="2018-05" db="EMBL/GenBank/DDBJ databases">
        <title>Reclassification of Methylarcula marina and Methylarcula terricola as Paracoccus methylarcula sp.nov., comb.nov. and Paracoccus terricola comb.nov.</title>
        <authorList>
            <person name="Shmareva M.N."/>
            <person name="Doronina N.V."/>
            <person name="Vasilenko O.V."/>
            <person name="Tarlachkov S.V."/>
            <person name="Trotsenko Y.A."/>
        </authorList>
    </citation>
    <scope>NUCLEOTIDE SEQUENCE [LARGE SCALE GENOMIC DNA]</scope>
    <source>
        <strain evidence="6">VKM B-2159</strain>
    </source>
</reference>
<dbReference type="PRINTS" id="PR00146">
    <property type="entry name" value="DHPICSNTHASE"/>
</dbReference>
<name>A0A422R239_9RHOB</name>
<dbReference type="PANTHER" id="PTHR12128:SF66">
    <property type="entry name" value="4-HYDROXY-2-OXOGLUTARATE ALDOLASE, MITOCHONDRIAL"/>
    <property type="match status" value="1"/>
</dbReference>
<dbReference type="InterPro" id="IPR013785">
    <property type="entry name" value="Aldolase_TIM"/>
</dbReference>
<dbReference type="GO" id="GO:0005829">
    <property type="term" value="C:cytosol"/>
    <property type="evidence" value="ECO:0007669"/>
    <property type="project" value="TreeGrafter"/>
</dbReference>
<dbReference type="Pfam" id="PF00701">
    <property type="entry name" value="DHDPS"/>
    <property type="match status" value="1"/>
</dbReference>
<evidence type="ECO:0000256" key="1">
    <source>
        <dbReference type="ARBA" id="ARBA00007592"/>
    </source>
</evidence>
<evidence type="ECO:0000256" key="3">
    <source>
        <dbReference type="PIRNR" id="PIRNR001365"/>
    </source>
</evidence>
<dbReference type="OrthoDB" id="9778880at2"/>
<sequence length="297" mass="31648">MTLFTGLSAFPLTPVDMQGCLMPDMLVRHLDRLRAAGVDSIGLLGSTGSYAYLSHEERKRTVRVAADFLRGRTPLIVGVGSLRTDQAAELAKDAAAAGADGLLLAPMSYQPLTEEEVYLHFRTVAESGGLPLCIYNNPGTTKFTFSHNLIARLSQLPNVAAIKMPLPADGDFAGELAALRSTTSEGFSIGYSGDWGAREALLSGADCWFSVIAGLLPGPALALTRAACAGDGDRAAHIDQGFAKLWGLFRKHGSFRVMFVIANLLDQDTLMPLPPVMPLSGRAINEVQEALDQLCDA</sequence>
<comment type="caution">
    <text evidence="6">The sequence shown here is derived from an EMBL/GenBank/DDBJ whole genome shotgun (WGS) entry which is preliminary data.</text>
</comment>
<evidence type="ECO:0000256" key="4">
    <source>
        <dbReference type="PIRSR" id="PIRSR001365-1"/>
    </source>
</evidence>
<keyword evidence="7" id="KW-1185">Reference proteome</keyword>
<dbReference type="InterPro" id="IPR002220">
    <property type="entry name" value="DapA-like"/>
</dbReference>
<dbReference type="AlphaFoldDB" id="A0A422R239"/>
<keyword evidence="2 3" id="KW-0456">Lyase</keyword>
<evidence type="ECO:0000313" key="7">
    <source>
        <dbReference type="Proteomes" id="UP000238137"/>
    </source>
</evidence>
<dbReference type="PIRSF" id="PIRSF001365">
    <property type="entry name" value="DHDPS"/>
    <property type="match status" value="1"/>
</dbReference>
<dbReference type="GO" id="GO:0008840">
    <property type="term" value="F:4-hydroxy-tetrahydrodipicolinate synthase activity"/>
    <property type="evidence" value="ECO:0007669"/>
    <property type="project" value="TreeGrafter"/>
</dbReference>
<evidence type="ECO:0000256" key="2">
    <source>
        <dbReference type="ARBA" id="ARBA00023239"/>
    </source>
</evidence>
<dbReference type="SMART" id="SM01130">
    <property type="entry name" value="DHDPS"/>
    <property type="match status" value="1"/>
</dbReference>
<feature type="active site" description="Proton donor/acceptor" evidence="4">
    <location>
        <position position="135"/>
    </location>
</feature>
<comment type="similarity">
    <text evidence="1 3">Belongs to the DapA family.</text>
</comment>
<dbReference type="Gene3D" id="3.20.20.70">
    <property type="entry name" value="Aldolase class I"/>
    <property type="match status" value="1"/>
</dbReference>
<dbReference type="EMBL" id="PXNQ02000001">
    <property type="protein sequence ID" value="RNF36260.1"/>
    <property type="molecule type" value="Genomic_DNA"/>
</dbReference>